<reference evidence="1" key="1">
    <citation type="submission" date="2014-11" db="EMBL/GenBank/DDBJ databases">
        <authorList>
            <person name="Amaro Gonzalez C."/>
        </authorList>
    </citation>
    <scope>NUCLEOTIDE SEQUENCE</scope>
</reference>
<proteinExistence type="predicted"/>
<organism evidence="1">
    <name type="scientific">Anguilla anguilla</name>
    <name type="common">European freshwater eel</name>
    <name type="synonym">Muraena anguilla</name>
    <dbReference type="NCBI Taxonomy" id="7936"/>
    <lineage>
        <taxon>Eukaryota</taxon>
        <taxon>Metazoa</taxon>
        <taxon>Chordata</taxon>
        <taxon>Craniata</taxon>
        <taxon>Vertebrata</taxon>
        <taxon>Euteleostomi</taxon>
        <taxon>Actinopterygii</taxon>
        <taxon>Neopterygii</taxon>
        <taxon>Teleostei</taxon>
        <taxon>Anguilliformes</taxon>
        <taxon>Anguillidae</taxon>
        <taxon>Anguilla</taxon>
    </lineage>
</organism>
<name>A0A0E9TR25_ANGAN</name>
<accession>A0A0E9TR25</accession>
<evidence type="ECO:0000313" key="1">
    <source>
        <dbReference type="EMBL" id="JAH55892.1"/>
    </source>
</evidence>
<dbReference type="EMBL" id="GBXM01052685">
    <property type="protein sequence ID" value="JAH55892.1"/>
    <property type="molecule type" value="Transcribed_RNA"/>
</dbReference>
<dbReference type="AlphaFoldDB" id="A0A0E9TR25"/>
<sequence>MKENILKAFNRSGISADIKLKNRPQGLHQDVMVKTSCLKPA</sequence>
<protein>
    <submittedName>
        <fullName evidence="1">Uncharacterized protein</fullName>
    </submittedName>
</protein>
<reference evidence="1" key="2">
    <citation type="journal article" date="2015" name="Fish Shellfish Immunol.">
        <title>Early steps in the European eel (Anguilla anguilla)-Vibrio vulnificus interaction in the gills: Role of the RtxA13 toxin.</title>
        <authorList>
            <person name="Callol A."/>
            <person name="Pajuelo D."/>
            <person name="Ebbesson L."/>
            <person name="Teles M."/>
            <person name="MacKenzie S."/>
            <person name="Amaro C."/>
        </authorList>
    </citation>
    <scope>NUCLEOTIDE SEQUENCE</scope>
</reference>